<feature type="region of interest" description="Disordered" evidence="1">
    <location>
        <begin position="122"/>
        <end position="207"/>
    </location>
</feature>
<keyword evidence="3" id="KW-0378">Hydrolase</keyword>
<dbReference type="PROSITE" id="PS50126">
    <property type="entry name" value="S1"/>
    <property type="match status" value="1"/>
</dbReference>
<dbReference type="SUPFAM" id="SSF50249">
    <property type="entry name" value="Nucleic acid-binding proteins"/>
    <property type="match status" value="1"/>
</dbReference>
<accession>A0ABQ0GGN4</accession>
<keyword evidence="3" id="KW-0547">Nucleotide-binding</keyword>
<feature type="domain" description="S1 motif" evidence="2">
    <location>
        <begin position="211"/>
        <end position="269"/>
    </location>
</feature>
<dbReference type="RefSeq" id="XP_070918654.1">
    <property type="nucleotide sequence ID" value="XM_071062553.1"/>
</dbReference>
<dbReference type="Pfam" id="PF00575">
    <property type="entry name" value="S1"/>
    <property type="match status" value="1"/>
</dbReference>
<keyword evidence="4" id="KW-1185">Reference proteome</keyword>
<name>A0ABQ0GGN4_9PEZI</name>
<dbReference type="EMBL" id="BAAFSV010000004">
    <property type="protein sequence ID" value="GAB1316923.1"/>
    <property type="molecule type" value="Genomic_DNA"/>
</dbReference>
<dbReference type="InterPro" id="IPR012340">
    <property type="entry name" value="NA-bd_OB-fold"/>
</dbReference>
<reference evidence="3 4" key="1">
    <citation type="submission" date="2024-09" db="EMBL/GenBank/DDBJ databases">
        <title>Itraconazole resistance in Madurella fahalii resulting from another homologue of gene encoding cytochrome P450 14-alpha sterol demethylase (CYP51).</title>
        <authorList>
            <person name="Yoshioka I."/>
            <person name="Fahal A.H."/>
            <person name="Kaneko S."/>
            <person name="Yaguchi T."/>
        </authorList>
    </citation>
    <scope>NUCLEOTIDE SEQUENCE [LARGE SCALE GENOMIC DNA]</scope>
    <source>
        <strain evidence="3 4">IFM 68171</strain>
    </source>
</reference>
<dbReference type="InterPro" id="IPR003029">
    <property type="entry name" value="S1_domain"/>
</dbReference>
<sequence>MDHLFDLELVGLVRKVVSELQNHLGVVDKNLAEFIIAQRLDSDTFEMFERNMTRAGGDSLPPSLLESIDRLVRMMHPSMKAKTATIVENTRVFSGLALPDNAPASDSVDDAFNELEALELKACNNKSQMQKRGRSRSQSRSPPTRGKRRSRSGVSHRDRPRCRSYDGGIHRVPVADRQQCNRQGREGDDHQEDERISRRPPTEVDESPILYGIYDGNVTGIKNFGVFVNIHGVSGNLRGLVHISRLADGRNHPADSVEHGHPSRSRSSA</sequence>
<keyword evidence="3" id="KW-0067">ATP-binding</keyword>
<evidence type="ECO:0000259" key="2">
    <source>
        <dbReference type="PROSITE" id="PS50126"/>
    </source>
</evidence>
<feature type="compositionally biased region" description="Basic and acidic residues" evidence="1">
    <location>
        <begin position="250"/>
        <end position="261"/>
    </location>
</feature>
<protein>
    <submittedName>
        <fullName evidence="3">DEAH-box ATP-dependent RNA helicase prp22</fullName>
    </submittedName>
</protein>
<evidence type="ECO:0000256" key="1">
    <source>
        <dbReference type="SAM" id="MobiDB-lite"/>
    </source>
</evidence>
<evidence type="ECO:0000313" key="3">
    <source>
        <dbReference type="EMBL" id="GAB1316923.1"/>
    </source>
</evidence>
<comment type="caution">
    <text evidence="3">The sequence shown here is derived from an EMBL/GenBank/DDBJ whole genome shotgun (WGS) entry which is preliminary data.</text>
</comment>
<organism evidence="3 4">
    <name type="scientific">Madurella fahalii</name>
    <dbReference type="NCBI Taxonomy" id="1157608"/>
    <lineage>
        <taxon>Eukaryota</taxon>
        <taxon>Fungi</taxon>
        <taxon>Dikarya</taxon>
        <taxon>Ascomycota</taxon>
        <taxon>Pezizomycotina</taxon>
        <taxon>Sordariomycetes</taxon>
        <taxon>Sordariomycetidae</taxon>
        <taxon>Sordariales</taxon>
        <taxon>Sordariales incertae sedis</taxon>
        <taxon>Madurella</taxon>
    </lineage>
</organism>
<feature type="compositionally biased region" description="Basic and acidic residues" evidence="1">
    <location>
        <begin position="155"/>
        <end position="164"/>
    </location>
</feature>
<dbReference type="GeneID" id="98177876"/>
<proteinExistence type="predicted"/>
<dbReference type="Gene3D" id="2.40.50.140">
    <property type="entry name" value="Nucleic acid-binding proteins"/>
    <property type="match status" value="1"/>
</dbReference>
<keyword evidence="3" id="KW-0347">Helicase</keyword>
<dbReference type="Proteomes" id="UP001628179">
    <property type="component" value="Unassembled WGS sequence"/>
</dbReference>
<feature type="region of interest" description="Disordered" evidence="1">
    <location>
        <begin position="250"/>
        <end position="269"/>
    </location>
</feature>
<evidence type="ECO:0000313" key="4">
    <source>
        <dbReference type="Proteomes" id="UP001628179"/>
    </source>
</evidence>
<feature type="compositionally biased region" description="Basic and acidic residues" evidence="1">
    <location>
        <begin position="183"/>
        <end position="202"/>
    </location>
</feature>
<gene>
    <name evidence="3" type="primary">PRP22_4</name>
    <name evidence="3" type="ORF">MFIFM68171_07133</name>
</gene>
<dbReference type="GO" id="GO:0004386">
    <property type="term" value="F:helicase activity"/>
    <property type="evidence" value="ECO:0007669"/>
    <property type="project" value="UniProtKB-KW"/>
</dbReference>